<dbReference type="Proteomes" id="UP000449678">
    <property type="component" value="Unassembled WGS sequence"/>
</dbReference>
<dbReference type="EMBL" id="WWCO01000010">
    <property type="protein sequence ID" value="MYM35750.1"/>
    <property type="molecule type" value="Genomic_DNA"/>
</dbReference>
<reference evidence="1 2" key="1">
    <citation type="submission" date="2019-12" db="EMBL/GenBank/DDBJ databases">
        <title>Novel species isolated from a subtropical stream in China.</title>
        <authorList>
            <person name="Lu H."/>
        </authorList>
    </citation>
    <scope>NUCLEOTIDE SEQUENCE [LARGE SCALE GENOMIC DNA]</scope>
    <source>
        <strain evidence="1 2">FT94W</strain>
    </source>
</reference>
<accession>A0ABW9V893</accession>
<dbReference type="InterPro" id="IPR017748">
    <property type="entry name" value="TagF"/>
</dbReference>
<sequence>MRRDAPGFFGKIPSHGDFVARRLPPTFTGPWDAWLQAGMADSRARLGDAWLPVYLDSPIWRFALGAGVCGPQACYGVMMPSVDRVGRYFPFTIAAAGRCRAPAAAWYAALEALALAALAAELSPQHHDAALLALAAAPADAGAEPALSVREFPEGVRFWRCDDARPERAGPVLYQDWLAAPLFTELLQTQ</sequence>
<comment type="caution">
    <text evidence="1">The sequence shown here is derived from an EMBL/GenBank/DDBJ whole genome shotgun (WGS) entry which is preliminary data.</text>
</comment>
<gene>
    <name evidence="1" type="primary">tagF</name>
    <name evidence="1" type="ORF">GTP38_15555</name>
</gene>
<protein>
    <submittedName>
        <fullName evidence="1">Type VI secretion system-associated protein TagF</fullName>
    </submittedName>
</protein>
<dbReference type="Gene3D" id="3.40.1730.10">
    <property type="entry name" value="pa0076 domain"/>
    <property type="match status" value="1"/>
</dbReference>
<dbReference type="RefSeq" id="WP_160991133.1">
    <property type="nucleotide sequence ID" value="NZ_WWCO01000010.1"/>
</dbReference>
<dbReference type="Pfam" id="PF09867">
    <property type="entry name" value="TagF_N"/>
    <property type="match status" value="1"/>
</dbReference>
<evidence type="ECO:0000313" key="2">
    <source>
        <dbReference type="Proteomes" id="UP000449678"/>
    </source>
</evidence>
<proteinExistence type="predicted"/>
<dbReference type="NCBIfam" id="TIGR03373">
    <property type="entry name" value="VI_minor_4"/>
    <property type="match status" value="1"/>
</dbReference>
<dbReference type="InterPro" id="IPR038225">
    <property type="entry name" value="TagF_sf"/>
</dbReference>
<keyword evidence="2" id="KW-1185">Reference proteome</keyword>
<name>A0ABW9V893_9BURK</name>
<organism evidence="1 2">
    <name type="scientific">Duganella lactea</name>
    <dbReference type="NCBI Taxonomy" id="2692173"/>
    <lineage>
        <taxon>Bacteria</taxon>
        <taxon>Pseudomonadati</taxon>
        <taxon>Pseudomonadota</taxon>
        <taxon>Betaproteobacteria</taxon>
        <taxon>Burkholderiales</taxon>
        <taxon>Oxalobacteraceae</taxon>
        <taxon>Telluria group</taxon>
        <taxon>Duganella</taxon>
    </lineage>
</organism>
<evidence type="ECO:0000313" key="1">
    <source>
        <dbReference type="EMBL" id="MYM35750.1"/>
    </source>
</evidence>